<gene>
    <name evidence="1" type="ORF">F0562_013572</name>
</gene>
<dbReference type="Proteomes" id="UP000325577">
    <property type="component" value="Linkage Group LG6"/>
</dbReference>
<evidence type="ECO:0000313" key="1">
    <source>
        <dbReference type="EMBL" id="KAA8519316.1"/>
    </source>
</evidence>
<dbReference type="OrthoDB" id="1933275at2759"/>
<dbReference type="PANTHER" id="PTHR35480:SF1">
    <property type="entry name" value="MATERNAL EFFECT EMBRYO ARREST 22"/>
    <property type="match status" value="1"/>
</dbReference>
<reference evidence="1 2" key="1">
    <citation type="submission" date="2019-09" db="EMBL/GenBank/DDBJ databases">
        <title>A chromosome-level genome assembly of the Chinese tupelo Nyssa sinensis.</title>
        <authorList>
            <person name="Yang X."/>
            <person name="Kang M."/>
            <person name="Yang Y."/>
            <person name="Xiong H."/>
            <person name="Wang M."/>
            <person name="Zhang Z."/>
            <person name="Wang Z."/>
            <person name="Wu H."/>
            <person name="Ma T."/>
            <person name="Liu J."/>
            <person name="Xi Z."/>
        </authorList>
    </citation>
    <scope>NUCLEOTIDE SEQUENCE [LARGE SCALE GENOMIC DNA]</scope>
    <source>
        <strain evidence="1">J267</strain>
        <tissue evidence="1">Leaf</tissue>
    </source>
</reference>
<proteinExistence type="predicted"/>
<evidence type="ECO:0000313" key="2">
    <source>
        <dbReference type="Proteomes" id="UP000325577"/>
    </source>
</evidence>
<dbReference type="PANTHER" id="PTHR35480">
    <property type="entry name" value="MATERNAL EFFECT EMBRYO ARREST 22"/>
    <property type="match status" value="1"/>
</dbReference>
<dbReference type="EMBL" id="CM018049">
    <property type="protein sequence ID" value="KAA8519316.1"/>
    <property type="molecule type" value="Genomic_DNA"/>
</dbReference>
<keyword evidence="2" id="KW-1185">Reference proteome</keyword>
<dbReference type="AlphaFoldDB" id="A0A5J4ZNP0"/>
<name>A0A5J4ZNP0_9ASTE</name>
<protein>
    <submittedName>
        <fullName evidence="1">Uncharacterized protein</fullName>
    </submittedName>
</protein>
<organism evidence="1 2">
    <name type="scientific">Nyssa sinensis</name>
    <dbReference type="NCBI Taxonomy" id="561372"/>
    <lineage>
        <taxon>Eukaryota</taxon>
        <taxon>Viridiplantae</taxon>
        <taxon>Streptophyta</taxon>
        <taxon>Embryophyta</taxon>
        <taxon>Tracheophyta</taxon>
        <taxon>Spermatophyta</taxon>
        <taxon>Magnoliopsida</taxon>
        <taxon>eudicotyledons</taxon>
        <taxon>Gunneridae</taxon>
        <taxon>Pentapetalae</taxon>
        <taxon>asterids</taxon>
        <taxon>Cornales</taxon>
        <taxon>Nyssaceae</taxon>
        <taxon>Nyssa</taxon>
    </lineage>
</organism>
<sequence length="359" mass="39511">MASIQQLIAGSVVLASICAAVNHTGFLWEASYNIFRMQKFDSLLMLTILHVFAHLCGSKYFTLKDYGLLMTVLKSLVTFLESANLLTDSASCPPSLTEFRPEFPCTKCPFYEGAVSMDIVVSLLLERLQNCAFSSTMHQDMMESVNSFNSGASSQEDKTEENAGREGFLYSLCMNCDASCCLNKSRIPTTQSQCAFDGTCHFSDILSLIELVACNMSWDWVSNNIVCQLLKILESCVMENFLAAIVLLLGQLGRLGLDANGYEDIGVENLRCRLSAFLCQSTSRKLGLPIQIATVTSLLGLLLLDFEELIKSNVELAAVASKSVPADCIRKWFSLLSNEQQSLSWSLLQAAGLPRQRTG</sequence>
<accession>A0A5J4ZNP0</accession>